<dbReference type="Proteomes" id="UP000019678">
    <property type="component" value="Unassembled WGS sequence"/>
</dbReference>
<evidence type="ECO:0000313" key="6">
    <source>
        <dbReference type="Proteomes" id="UP000019678"/>
    </source>
</evidence>
<protein>
    <submittedName>
        <fullName evidence="5">MG(2+) CHELATASE FAMILY PROTEIN / ComM-related protein</fullName>
    </submittedName>
</protein>
<dbReference type="Gene3D" id="3.30.230.10">
    <property type="match status" value="1"/>
</dbReference>
<dbReference type="InterPro" id="IPR003593">
    <property type="entry name" value="AAA+_ATPase"/>
</dbReference>
<dbReference type="SMART" id="SM00382">
    <property type="entry name" value="AAA"/>
    <property type="match status" value="1"/>
</dbReference>
<evidence type="ECO:0000256" key="3">
    <source>
        <dbReference type="ARBA" id="ARBA00022840"/>
    </source>
</evidence>
<evidence type="ECO:0000313" key="5">
    <source>
        <dbReference type="EMBL" id="EYF08503.1"/>
    </source>
</evidence>
<dbReference type="SUPFAM" id="SSF52540">
    <property type="entry name" value="P-loop containing nucleoside triphosphate hydrolases"/>
    <property type="match status" value="1"/>
</dbReference>
<feature type="domain" description="AAA+ ATPase" evidence="4">
    <location>
        <begin position="215"/>
        <end position="377"/>
    </location>
</feature>
<dbReference type="Gene3D" id="3.40.50.300">
    <property type="entry name" value="P-loop containing nucleotide triphosphate hydrolases"/>
    <property type="match status" value="1"/>
</dbReference>
<keyword evidence="6" id="KW-1185">Reference proteome</keyword>
<comment type="similarity">
    <text evidence="1">Belongs to the Mg-chelatase subunits D/I family. ComM subfamily.</text>
</comment>
<dbReference type="InterPro" id="IPR045006">
    <property type="entry name" value="CHLI-like"/>
</dbReference>
<dbReference type="InterPro" id="IPR027417">
    <property type="entry name" value="P-loop_NTPase"/>
</dbReference>
<dbReference type="SUPFAM" id="SSF54211">
    <property type="entry name" value="Ribosomal protein S5 domain 2-like"/>
    <property type="match status" value="1"/>
</dbReference>
<proteinExistence type="inferred from homology"/>
<dbReference type="OrthoDB" id="9813147at2"/>
<name>A0A017TGV1_9BACT</name>
<dbReference type="InterPro" id="IPR025158">
    <property type="entry name" value="Mg_chelat-rel_C"/>
</dbReference>
<evidence type="ECO:0000256" key="2">
    <source>
        <dbReference type="ARBA" id="ARBA00022741"/>
    </source>
</evidence>
<dbReference type="AlphaFoldDB" id="A0A017TGV1"/>
<reference evidence="5 6" key="1">
    <citation type="submission" date="2013-05" db="EMBL/GenBank/DDBJ databases">
        <title>Genome assembly of Chondromyces apiculatus DSM 436.</title>
        <authorList>
            <person name="Sharma G."/>
            <person name="Khatri I."/>
            <person name="Kaur C."/>
            <person name="Mayilraj S."/>
            <person name="Subramanian S."/>
        </authorList>
    </citation>
    <scope>NUCLEOTIDE SEQUENCE [LARGE SCALE GENOMIC DNA]</scope>
    <source>
        <strain evidence="5 6">DSM 436</strain>
    </source>
</reference>
<dbReference type="NCBIfam" id="TIGR00368">
    <property type="entry name" value="YifB family Mg chelatase-like AAA ATPase"/>
    <property type="match status" value="1"/>
</dbReference>
<dbReference type="Pfam" id="PF13541">
    <property type="entry name" value="ChlI"/>
    <property type="match status" value="1"/>
</dbReference>
<dbReference type="InterPro" id="IPR020568">
    <property type="entry name" value="Ribosomal_Su5_D2-typ_SF"/>
</dbReference>
<accession>A0A017TGV1</accession>
<organism evidence="5 6">
    <name type="scientific">Chondromyces apiculatus DSM 436</name>
    <dbReference type="NCBI Taxonomy" id="1192034"/>
    <lineage>
        <taxon>Bacteria</taxon>
        <taxon>Pseudomonadati</taxon>
        <taxon>Myxococcota</taxon>
        <taxon>Polyangia</taxon>
        <taxon>Polyangiales</taxon>
        <taxon>Polyangiaceae</taxon>
        <taxon>Chondromyces</taxon>
    </lineage>
</organism>
<dbReference type="InterPro" id="IPR014721">
    <property type="entry name" value="Ribsml_uS5_D2-typ_fold_subgr"/>
</dbReference>
<dbReference type="GO" id="GO:0005524">
    <property type="term" value="F:ATP binding"/>
    <property type="evidence" value="ECO:0007669"/>
    <property type="project" value="UniProtKB-KW"/>
</dbReference>
<evidence type="ECO:0000256" key="1">
    <source>
        <dbReference type="ARBA" id="ARBA00006354"/>
    </source>
</evidence>
<dbReference type="InterPro" id="IPR004482">
    <property type="entry name" value="Mg_chelat-rel"/>
</dbReference>
<dbReference type="eggNOG" id="COG0606">
    <property type="taxonomic scope" value="Bacteria"/>
</dbReference>
<dbReference type="InterPro" id="IPR001208">
    <property type="entry name" value="MCM_dom"/>
</dbReference>
<dbReference type="PANTHER" id="PTHR32039">
    <property type="entry name" value="MAGNESIUM-CHELATASE SUBUNIT CHLI"/>
    <property type="match status" value="1"/>
</dbReference>
<dbReference type="PRINTS" id="PR01657">
    <property type="entry name" value="MCMFAMILY"/>
</dbReference>
<keyword evidence="3" id="KW-0067">ATP-binding</keyword>
<comment type="caution">
    <text evidence="5">The sequence shown here is derived from an EMBL/GenBank/DDBJ whole genome shotgun (WGS) entry which is preliminary data.</text>
</comment>
<dbReference type="CDD" id="cd00009">
    <property type="entry name" value="AAA"/>
    <property type="match status" value="1"/>
</dbReference>
<dbReference type="RefSeq" id="WP_044235517.1">
    <property type="nucleotide sequence ID" value="NZ_ASRX01000003.1"/>
</dbReference>
<dbReference type="Pfam" id="PF13335">
    <property type="entry name" value="Mg_chelatase_C"/>
    <property type="match status" value="1"/>
</dbReference>
<dbReference type="InterPro" id="IPR000523">
    <property type="entry name" value="Mg_chelatse_chII-like_cat_dom"/>
</dbReference>
<sequence length="522" mass="54043">MQAAALTFCLQGLDAYPIRVEVDSGRGPASFQMVGLPEASVRESRVRVRAALQQCGIELDEYVITVNLAPADLRKSGGAYDLAIAAATLAALRRIPVEALEQVGLLGELSLSGAVQPVRGVLAALRGAAARGVPRAIVPRGNAREAASLASIQGIEVRVVGHLKELVAHLAAGKALDGPGEAPTVGAEAGDEGLDLADVCGQHAARRALEVAAAGGHNLLLVGPPGSGKTMLARRLPGLLPPLSFEESLELTAIHSVAGLLSADRGIVAARPFRAPHHTVSVAGLIGGGDPVRPGEVSLAHHGCLFLDELLEFRRSVTEALRQPLEEGQVTLSRARARVTFPARPLLLAATNPCPCGFAGDRLRRCACSVERVRAYRARLSGPLLDRIDLHVAMPPVEVAQICAVARGESSAAVRARVTAARAVQAARCARGEASTPLNAALGPRDLARVAAPDAEGTALLARAVERLGLSARAYGKVLRVSRTLADLAGSEGVGAIHVAEAIGMRLLDREISAAAPLAAET</sequence>
<dbReference type="GO" id="GO:0003677">
    <property type="term" value="F:DNA binding"/>
    <property type="evidence" value="ECO:0007669"/>
    <property type="project" value="InterPro"/>
</dbReference>
<evidence type="ECO:0000259" key="4">
    <source>
        <dbReference type="SMART" id="SM00382"/>
    </source>
</evidence>
<dbReference type="EMBL" id="ASRX01000003">
    <property type="protein sequence ID" value="EYF08503.1"/>
    <property type="molecule type" value="Genomic_DNA"/>
</dbReference>
<dbReference type="Pfam" id="PF01078">
    <property type="entry name" value="Mg_chelatase"/>
    <property type="match status" value="1"/>
</dbReference>
<dbReference type="PANTHER" id="PTHR32039:SF7">
    <property type="entry name" value="COMPETENCE PROTEIN COMM"/>
    <property type="match status" value="1"/>
</dbReference>
<gene>
    <name evidence="5" type="ORF">CAP_4032</name>
</gene>
<keyword evidence="2" id="KW-0547">Nucleotide-binding</keyword>
<dbReference type="STRING" id="1192034.CAP_4032"/>